<dbReference type="AlphaFoldDB" id="A0A1D2JMC5"/>
<dbReference type="InterPro" id="IPR009057">
    <property type="entry name" value="Homeodomain-like_sf"/>
</dbReference>
<dbReference type="PANTHER" id="PTHR11850">
    <property type="entry name" value="HOMEOBOX PROTEIN TRANSCRIPTION FACTORS"/>
    <property type="match status" value="1"/>
</dbReference>
<evidence type="ECO:0000313" key="9">
    <source>
        <dbReference type="EMBL" id="ODH42634.1"/>
    </source>
</evidence>
<dbReference type="InterPro" id="IPR008422">
    <property type="entry name" value="KN_HD"/>
</dbReference>
<feature type="region of interest" description="Disordered" evidence="6">
    <location>
        <begin position="466"/>
        <end position="489"/>
    </location>
</feature>
<accession>A0A1D2JMC5</accession>
<feature type="DNA-binding region" description="Homeobox" evidence="5">
    <location>
        <begin position="282"/>
        <end position="344"/>
    </location>
</feature>
<sequence>MKLHTAKQVENLNCANASHGPLSLTSKLAGLLHRAKYHLSDSRVFAIRVEVSEGPDSSVEYITATLRESSLTPIPLSLFFSACPLQILPPATPSALHIQNALTKYQGSAPAAPGRTMEFFDFEQAAHEDYVAYDCPAIDESDIVAQYDSLVFYKDLGLPTGASAVQTDEAKGKNEPFISLFDKGVFPVTRATEPCDLCRARGLDCFMAKRGVMRNNGCTCCISLYRECSFTRTKPHEKGLDTLHVVSEDSYVPVGGFTGKKALRSFKDGAGGSAFEDTDSKRRKTGARFSREALRALRTWLTENAGHPYPTDEEKDELKTKTGLKRSQICNWLANARRRGKVRPSLRTSSPRPTGPIDIPRKQLAPGVDITDLTPLERWKHSPPEHEPASATAIIRAMANAPYIPERNSSSSSRVRSHSRNTGSSNDGSSFSNLMPAPSVSSYSFETTKSSTSDMSFASAFSHRSSRSSFNSADSKARRRRRHRSVVGQNTFQKARASRIFQCTFCADSFTTKYDWQRHEKSLHLALDKWTCTPQGGAISLNGAIVCAFCKGTNPDIDHLEAHNFFACQEKSIHERTFYRKDHLTQHLRLMHSVKFSSWMENWKSATTEIKSRCGFCSSTFTTWKDRVEHLSAHFKAGTDMSQWKGDWGFEPFVQRLVENSIPPFLIAQERNTLNPWVAKPAATKCSHVAERIASYPASISDSSNIPIPEDANCFRRLQIQLAAYISREVARGIIPTDSELQNEARKVVYGCDDPWNQTCADNPIWLSILKRDSGLCDSPEVENIHLDDLGMQPPFAAPGLSQPPRHKLMATSSNLSNSGFDSSGIYSPAFDSNGFSSGAPSVHGSFAGSATGSVGVSSTGIDGGWPCLTTSYTISSSAPVTVRFNPTAHIGTDSQYRQYPSDSADGDLGANFDDIHIDTFEPGGTTITAKVGATNSSGHLSFKMPSSVAIDVPAPALSVSGTHIVSGSYEHCFRNIFDDHFDMN</sequence>
<keyword evidence="3 5" id="KW-0539">Nucleus</keyword>
<dbReference type="Gene3D" id="1.10.10.60">
    <property type="entry name" value="Homeodomain-like"/>
    <property type="match status" value="1"/>
</dbReference>
<dbReference type="GO" id="GO:0005634">
    <property type="term" value="C:nucleus"/>
    <property type="evidence" value="ECO:0007669"/>
    <property type="project" value="UniProtKB-SubCell"/>
</dbReference>
<proteinExistence type="predicted"/>
<evidence type="ECO:0000259" key="7">
    <source>
        <dbReference type="PROSITE" id="PS50071"/>
    </source>
</evidence>
<evidence type="ECO:0000256" key="1">
    <source>
        <dbReference type="ARBA" id="ARBA00023125"/>
    </source>
</evidence>
<name>A0A1D2JMC5_PARBR</name>
<dbReference type="PROSITE" id="PS00028">
    <property type="entry name" value="ZINC_FINGER_C2H2_1"/>
    <property type="match status" value="1"/>
</dbReference>
<reference evidence="9 10" key="1">
    <citation type="submission" date="2016-06" db="EMBL/GenBank/DDBJ databases">
        <authorList>
            <person name="Kjaerup R.B."/>
            <person name="Dalgaard T.S."/>
            <person name="Juul-Madsen H.R."/>
        </authorList>
    </citation>
    <scope>NUCLEOTIDE SEQUENCE [LARGE SCALE GENOMIC DNA]</scope>
    <source>
        <strain evidence="9 10">Pb300</strain>
    </source>
</reference>
<keyword evidence="1 5" id="KW-0238">DNA-binding</keyword>
<dbReference type="Proteomes" id="UP000242814">
    <property type="component" value="Unassembled WGS sequence"/>
</dbReference>
<evidence type="ECO:0000256" key="5">
    <source>
        <dbReference type="PROSITE-ProRule" id="PRU00108"/>
    </source>
</evidence>
<dbReference type="PROSITE" id="PS50157">
    <property type="entry name" value="ZINC_FINGER_C2H2_2"/>
    <property type="match status" value="1"/>
</dbReference>
<organism evidence="9 10">
    <name type="scientific">Paracoccidioides brasiliensis</name>
    <dbReference type="NCBI Taxonomy" id="121759"/>
    <lineage>
        <taxon>Eukaryota</taxon>
        <taxon>Fungi</taxon>
        <taxon>Dikarya</taxon>
        <taxon>Ascomycota</taxon>
        <taxon>Pezizomycotina</taxon>
        <taxon>Eurotiomycetes</taxon>
        <taxon>Eurotiomycetidae</taxon>
        <taxon>Onygenales</taxon>
        <taxon>Ajellomycetaceae</taxon>
        <taxon>Paracoccidioides</taxon>
    </lineage>
</organism>
<keyword evidence="4" id="KW-0479">Metal-binding</keyword>
<dbReference type="InterPro" id="IPR013087">
    <property type="entry name" value="Znf_C2H2_type"/>
</dbReference>
<comment type="caution">
    <text evidence="9">The sequence shown here is derived from an EMBL/GenBank/DDBJ whole genome shotgun (WGS) entry which is preliminary data.</text>
</comment>
<evidence type="ECO:0000256" key="2">
    <source>
        <dbReference type="ARBA" id="ARBA00023155"/>
    </source>
</evidence>
<comment type="subcellular location">
    <subcellularLocation>
        <location evidence="5">Nucleus</location>
    </subcellularLocation>
</comment>
<dbReference type="PROSITE" id="PS50071">
    <property type="entry name" value="HOMEOBOX_2"/>
    <property type="match status" value="1"/>
</dbReference>
<dbReference type="InterPro" id="IPR001356">
    <property type="entry name" value="HD"/>
</dbReference>
<gene>
    <name evidence="9" type="ORF">ACO22_01159</name>
</gene>
<protein>
    <recommendedName>
        <fullName evidence="11">Homeobox and C2H2 transcription factor</fullName>
    </recommendedName>
</protein>
<evidence type="ECO:0008006" key="11">
    <source>
        <dbReference type="Google" id="ProtNLM"/>
    </source>
</evidence>
<dbReference type="VEuPathDB" id="FungiDB:PADG_00736"/>
<feature type="region of interest" description="Disordered" evidence="6">
    <location>
        <begin position="404"/>
        <end position="433"/>
    </location>
</feature>
<dbReference type="VEuPathDB" id="FungiDB:PABG_11527"/>
<dbReference type="EMBL" id="LZYO01000026">
    <property type="protein sequence ID" value="ODH42634.1"/>
    <property type="molecule type" value="Genomic_DNA"/>
</dbReference>
<evidence type="ECO:0000256" key="6">
    <source>
        <dbReference type="SAM" id="MobiDB-lite"/>
    </source>
</evidence>
<feature type="domain" description="C2H2-type" evidence="8">
    <location>
        <begin position="501"/>
        <end position="529"/>
    </location>
</feature>
<dbReference type="InterPro" id="IPR050224">
    <property type="entry name" value="TALE_homeobox"/>
</dbReference>
<dbReference type="CDD" id="cd00086">
    <property type="entry name" value="homeodomain"/>
    <property type="match status" value="1"/>
</dbReference>
<dbReference type="SMART" id="SM00355">
    <property type="entry name" value="ZnF_C2H2"/>
    <property type="match status" value="3"/>
</dbReference>
<dbReference type="GO" id="GO:0008270">
    <property type="term" value="F:zinc ion binding"/>
    <property type="evidence" value="ECO:0007669"/>
    <property type="project" value="UniProtKB-KW"/>
</dbReference>
<dbReference type="SUPFAM" id="SSF46689">
    <property type="entry name" value="Homeodomain-like"/>
    <property type="match status" value="1"/>
</dbReference>
<dbReference type="VEuPathDB" id="FungiDB:PABG_11528"/>
<evidence type="ECO:0000256" key="4">
    <source>
        <dbReference type="PROSITE-ProRule" id="PRU00042"/>
    </source>
</evidence>
<feature type="domain" description="Homeobox" evidence="7">
    <location>
        <begin position="280"/>
        <end position="343"/>
    </location>
</feature>
<dbReference type="GO" id="GO:0003677">
    <property type="term" value="F:DNA binding"/>
    <property type="evidence" value="ECO:0007669"/>
    <property type="project" value="UniProtKB-UniRule"/>
</dbReference>
<dbReference type="GO" id="GO:0006355">
    <property type="term" value="P:regulation of DNA-templated transcription"/>
    <property type="evidence" value="ECO:0007669"/>
    <property type="project" value="InterPro"/>
</dbReference>
<keyword evidence="2 5" id="KW-0371">Homeobox</keyword>
<keyword evidence="4" id="KW-0863">Zinc-finger</keyword>
<feature type="compositionally biased region" description="Polar residues" evidence="6">
    <location>
        <begin position="421"/>
        <end position="433"/>
    </location>
</feature>
<feature type="region of interest" description="Disordered" evidence="6">
    <location>
        <begin position="335"/>
        <end position="368"/>
    </location>
</feature>
<evidence type="ECO:0000259" key="8">
    <source>
        <dbReference type="PROSITE" id="PS50157"/>
    </source>
</evidence>
<keyword evidence="4" id="KW-0862">Zinc</keyword>
<dbReference type="SMART" id="SM00389">
    <property type="entry name" value="HOX"/>
    <property type="match status" value="1"/>
</dbReference>
<evidence type="ECO:0000313" key="10">
    <source>
        <dbReference type="Proteomes" id="UP000242814"/>
    </source>
</evidence>
<dbReference type="VEuPathDB" id="FungiDB:PADG_11144"/>
<evidence type="ECO:0000256" key="3">
    <source>
        <dbReference type="ARBA" id="ARBA00023242"/>
    </source>
</evidence>
<dbReference type="Pfam" id="PF05920">
    <property type="entry name" value="Homeobox_KN"/>
    <property type="match status" value="1"/>
</dbReference>